<feature type="transmembrane region" description="Helical" evidence="1">
    <location>
        <begin position="9"/>
        <end position="26"/>
    </location>
</feature>
<organism evidence="2 3">
    <name type="scientific">Bacillus cereus (strain G9842)</name>
    <dbReference type="NCBI Taxonomy" id="405531"/>
    <lineage>
        <taxon>Bacteria</taxon>
        <taxon>Bacillati</taxon>
        <taxon>Bacillota</taxon>
        <taxon>Bacilli</taxon>
        <taxon>Bacillales</taxon>
        <taxon>Bacillaceae</taxon>
        <taxon>Bacillus</taxon>
        <taxon>Bacillus cereus group</taxon>
    </lineage>
</organism>
<keyword evidence="1" id="KW-0812">Transmembrane</keyword>
<keyword evidence="1" id="KW-0472">Membrane</keyword>
<dbReference type="AlphaFoldDB" id="B7IR10"/>
<dbReference type="HOGENOM" id="CLU_3339614_0_0_9"/>
<evidence type="ECO:0000313" key="2">
    <source>
        <dbReference type="EMBL" id="ACK93600.1"/>
    </source>
</evidence>
<name>B7IR10_BACC2</name>
<reference evidence="2 3" key="1">
    <citation type="submission" date="2008-10" db="EMBL/GenBank/DDBJ databases">
        <title>Genome sequence of Bacillus cereus G9842.</title>
        <authorList>
            <person name="Dodson R.J."/>
            <person name="Durkin A.S."/>
            <person name="Rosovitz M.J."/>
            <person name="Rasko D.A."/>
            <person name="Hoffmaster A."/>
            <person name="Ravel J."/>
            <person name="Sutton G."/>
        </authorList>
    </citation>
    <scope>NUCLEOTIDE SEQUENCE [LARGE SCALE GENOMIC DNA]</scope>
    <source>
        <strain evidence="2 3">G9842</strain>
    </source>
</reference>
<dbReference type="KEGG" id="bcg:BCG9842_B5472"/>
<evidence type="ECO:0000313" key="3">
    <source>
        <dbReference type="Proteomes" id="UP000006744"/>
    </source>
</evidence>
<dbReference type="Proteomes" id="UP000006744">
    <property type="component" value="Chromosome"/>
</dbReference>
<sequence length="37" mass="4431">MNKWNIKSICYKLFVFAIPPFLYAFSDKLDYVQSNII</sequence>
<protein>
    <submittedName>
        <fullName evidence="2">Uncharacterized protein</fullName>
    </submittedName>
</protein>
<dbReference type="EMBL" id="CP001186">
    <property type="protein sequence ID" value="ACK93600.1"/>
    <property type="molecule type" value="Genomic_DNA"/>
</dbReference>
<keyword evidence="1" id="KW-1133">Transmembrane helix</keyword>
<evidence type="ECO:0000256" key="1">
    <source>
        <dbReference type="SAM" id="Phobius"/>
    </source>
</evidence>
<proteinExistence type="predicted"/>
<accession>B7IR10</accession>
<gene>
    <name evidence="2" type="ordered locus">BCG9842_B5472</name>
</gene>